<feature type="region of interest" description="Disordered" evidence="1">
    <location>
        <begin position="118"/>
        <end position="158"/>
    </location>
</feature>
<dbReference type="AlphaFoldDB" id="A0A2W1HU56"/>
<organism evidence="2 3">
    <name type="scientific">Pyrenophora tritici-repentis</name>
    <dbReference type="NCBI Taxonomy" id="45151"/>
    <lineage>
        <taxon>Eukaryota</taxon>
        <taxon>Fungi</taxon>
        <taxon>Dikarya</taxon>
        <taxon>Ascomycota</taxon>
        <taxon>Pezizomycotina</taxon>
        <taxon>Dothideomycetes</taxon>
        <taxon>Pleosporomycetidae</taxon>
        <taxon>Pleosporales</taxon>
        <taxon>Pleosporineae</taxon>
        <taxon>Pleosporaceae</taxon>
        <taxon>Pyrenophora</taxon>
    </lineage>
</organism>
<name>A0A2W1HU56_9PLEO</name>
<keyword evidence="3" id="KW-1185">Reference proteome</keyword>
<protein>
    <submittedName>
        <fullName evidence="2">Uncharacterized protein</fullName>
    </submittedName>
</protein>
<dbReference type="EMBL" id="NRDI02000020">
    <property type="protein sequence ID" value="KAI1509454.1"/>
    <property type="molecule type" value="Genomic_DNA"/>
</dbReference>
<feature type="compositionally biased region" description="Polar residues" evidence="1">
    <location>
        <begin position="1"/>
        <end position="14"/>
    </location>
</feature>
<comment type="caution">
    <text evidence="2">The sequence shown here is derived from an EMBL/GenBank/DDBJ whole genome shotgun (WGS) entry which is preliminary data.</text>
</comment>
<accession>A0A2W1HU56</accession>
<dbReference type="OMA" id="EDIWHAR"/>
<sequence length="204" mass="22294">MSSQGHISPVQETATVPEARKTSSPSSDYLRRCLASWAEPIYTPPECRTISHCSWAGFTAVSAPASANGMLKASDLWKDRGTTHGYNPPTSERCYLGVNQPPHDSKYEHMLKAKQLRCRQRSSATSSATVSSQGEDGAKPEPKSAPMEFYKQAPKRVSTASRLTAGLEMRTVKHDKKTYAAVMGMDAMACDNLPSAFESDDEED</sequence>
<evidence type="ECO:0000313" key="3">
    <source>
        <dbReference type="Proteomes" id="UP000249757"/>
    </source>
</evidence>
<reference evidence="3" key="1">
    <citation type="journal article" date="2022" name="Microb. Genom.">
        <title>A global pangenome for the wheat fungal pathogen Pyrenophora tritici-repentis and prediction of effector protein structural homology.</title>
        <authorList>
            <person name="Moolhuijzen P.M."/>
            <person name="See P.T."/>
            <person name="Shi G."/>
            <person name="Powell H.R."/>
            <person name="Cockram J."/>
            <person name="Jorgensen L.N."/>
            <person name="Benslimane H."/>
            <person name="Strelkov S.E."/>
            <person name="Turner J."/>
            <person name="Liu Z."/>
            <person name="Moffat C.S."/>
        </authorList>
    </citation>
    <scope>NUCLEOTIDE SEQUENCE [LARGE SCALE GENOMIC DNA]</scope>
</reference>
<feature type="compositionally biased region" description="Low complexity" evidence="1">
    <location>
        <begin position="122"/>
        <end position="132"/>
    </location>
</feature>
<evidence type="ECO:0000256" key="1">
    <source>
        <dbReference type="SAM" id="MobiDB-lite"/>
    </source>
</evidence>
<dbReference type="Proteomes" id="UP000249757">
    <property type="component" value="Unassembled WGS sequence"/>
</dbReference>
<dbReference type="OrthoDB" id="3755745at2759"/>
<evidence type="ECO:0000313" key="2">
    <source>
        <dbReference type="EMBL" id="KAI1509454.1"/>
    </source>
</evidence>
<feature type="region of interest" description="Disordered" evidence="1">
    <location>
        <begin position="1"/>
        <end position="27"/>
    </location>
</feature>
<gene>
    <name evidence="2" type="ORF">Ptr86124_011534</name>
</gene>
<proteinExistence type="predicted"/>